<protein>
    <recommendedName>
        <fullName evidence="4">ENTH domain-containing protein</fullName>
    </recommendedName>
</protein>
<dbReference type="AlphaFoldDB" id="A0AAW1QYX6"/>
<name>A0AAW1QYX6_9CHLO</name>
<dbReference type="Proteomes" id="UP001438707">
    <property type="component" value="Unassembled WGS sequence"/>
</dbReference>
<accession>A0AAW1QYX6</accession>
<evidence type="ECO:0000313" key="2">
    <source>
        <dbReference type="EMBL" id="KAK9826612.1"/>
    </source>
</evidence>
<evidence type="ECO:0000313" key="3">
    <source>
        <dbReference type="Proteomes" id="UP001438707"/>
    </source>
</evidence>
<feature type="compositionally biased region" description="Polar residues" evidence="1">
    <location>
        <begin position="467"/>
        <end position="476"/>
    </location>
</feature>
<feature type="compositionally biased region" description="Polar residues" evidence="1">
    <location>
        <begin position="369"/>
        <end position="381"/>
    </location>
</feature>
<keyword evidence="3" id="KW-1185">Reference proteome</keyword>
<feature type="compositionally biased region" description="Low complexity" evidence="1">
    <location>
        <begin position="382"/>
        <end position="395"/>
    </location>
</feature>
<reference evidence="2 3" key="1">
    <citation type="journal article" date="2024" name="Nat. Commun.">
        <title>Phylogenomics reveals the evolutionary origins of lichenization in chlorophyte algae.</title>
        <authorList>
            <person name="Puginier C."/>
            <person name="Libourel C."/>
            <person name="Otte J."/>
            <person name="Skaloud P."/>
            <person name="Haon M."/>
            <person name="Grisel S."/>
            <person name="Petersen M."/>
            <person name="Berrin J.G."/>
            <person name="Delaux P.M."/>
            <person name="Dal Grande F."/>
            <person name="Keller J."/>
        </authorList>
    </citation>
    <scope>NUCLEOTIDE SEQUENCE [LARGE SCALE GENOMIC DNA]</scope>
    <source>
        <strain evidence="2 3">SAG 2145</strain>
    </source>
</reference>
<feature type="compositionally biased region" description="Low complexity" evidence="1">
    <location>
        <begin position="528"/>
        <end position="541"/>
    </location>
</feature>
<feature type="compositionally biased region" description="Pro residues" evidence="1">
    <location>
        <begin position="428"/>
        <end position="440"/>
    </location>
</feature>
<organism evidence="2 3">
    <name type="scientific">Apatococcus lobatus</name>
    <dbReference type="NCBI Taxonomy" id="904363"/>
    <lineage>
        <taxon>Eukaryota</taxon>
        <taxon>Viridiplantae</taxon>
        <taxon>Chlorophyta</taxon>
        <taxon>core chlorophytes</taxon>
        <taxon>Trebouxiophyceae</taxon>
        <taxon>Chlorellales</taxon>
        <taxon>Chlorellaceae</taxon>
        <taxon>Apatococcus</taxon>
    </lineage>
</organism>
<comment type="caution">
    <text evidence="2">The sequence shown here is derived from an EMBL/GenBank/DDBJ whole genome shotgun (WGS) entry which is preliminary data.</text>
</comment>
<gene>
    <name evidence="2" type="ORF">WJX74_005533</name>
</gene>
<feature type="compositionally biased region" description="Polar residues" evidence="1">
    <location>
        <begin position="282"/>
        <end position="312"/>
    </location>
</feature>
<feature type="compositionally biased region" description="Low complexity" evidence="1">
    <location>
        <begin position="549"/>
        <end position="585"/>
    </location>
</feature>
<dbReference type="EMBL" id="JALJOS010000020">
    <property type="protein sequence ID" value="KAK9826612.1"/>
    <property type="molecule type" value="Genomic_DNA"/>
</dbReference>
<evidence type="ECO:0008006" key="4">
    <source>
        <dbReference type="Google" id="ProtNLM"/>
    </source>
</evidence>
<proteinExistence type="predicted"/>
<evidence type="ECO:0000256" key="1">
    <source>
        <dbReference type="SAM" id="MobiDB-lite"/>
    </source>
</evidence>
<feature type="compositionally biased region" description="Polar residues" evidence="1">
    <location>
        <begin position="413"/>
        <end position="422"/>
    </location>
</feature>
<feature type="region of interest" description="Disordered" evidence="1">
    <location>
        <begin position="523"/>
        <end position="630"/>
    </location>
</feature>
<feature type="compositionally biased region" description="Low complexity" evidence="1">
    <location>
        <begin position="337"/>
        <end position="352"/>
    </location>
</feature>
<feature type="compositionally biased region" description="Polar residues" evidence="1">
    <location>
        <begin position="590"/>
        <end position="623"/>
    </location>
</feature>
<feature type="region of interest" description="Disordered" evidence="1">
    <location>
        <begin position="275"/>
        <end position="490"/>
    </location>
</feature>
<sequence length="630" mass="64433">MPPLPKKSSGSSDRGLPVAEHCKRFLEKVLRGGYGDTEQENMRVAGENFLETMMKLAEVGNKEDIRIPLRVIRDEVGRVYNGGDPKRKVLEIDMLFGMYDLLERSCQDNVKTGRGQDAAKAEAILEGMRERFSRLVIGETWDQYPELKLMALKRIYRYSVREGSAFRSRTKFGTGSGGSNLPTLSNKKSTGMKGMFGLGVSKSMNLATTMTRDVTGGGTPPESWQAVLNDLGKCPGTRLISTVKLLLMENEGDLSIRDSGANKWGSGIGDADAGHLDDSVAGRSSSISKPPLPTATSRSSQENGATSPTTRSPPKGPAKTDLTPAASDASAVEMTQPAVPAAAASGAAPGRGMSDVDLDDLLGLDEPAQISSPTLPLSNVTSPSAPSPAAAQSASDPFHGFMDSPKAGPQAAGPTSSMGQFGSSHPTPALPPPSQPPRPAADPFGADPFGGVGPKPPTAAPAASGHTHPQQATSPFAATPPAGNGFGANDPFGMSSFGATESGLGSLGSGFEESAFTAPAHPGAVTHQQQATAPTSAATAAEPSFNPFAPTGQAALPPAAPTAGWGAPAPVGPGAVAGTPAAGGAFDFSSFGQTFAATGGSQPGSKPPTTQTPASNPTSNTANPWGENAF</sequence>